<dbReference type="EMBL" id="JSVC01000001">
    <property type="protein sequence ID" value="KIC96216.1"/>
    <property type="molecule type" value="Genomic_DNA"/>
</dbReference>
<feature type="domain" description="RNA polymerase sigma-70 region 4" evidence="5">
    <location>
        <begin position="138"/>
        <end position="187"/>
    </location>
</feature>
<dbReference type="SUPFAM" id="SSF88659">
    <property type="entry name" value="Sigma3 and sigma4 domains of RNA polymerase sigma factors"/>
    <property type="match status" value="1"/>
</dbReference>
<evidence type="ECO:0000256" key="1">
    <source>
        <dbReference type="ARBA" id="ARBA00010641"/>
    </source>
</evidence>
<keyword evidence="2" id="KW-0805">Transcription regulation</keyword>
<protein>
    <recommendedName>
        <fullName evidence="5">RNA polymerase sigma-70 region 4 domain-containing protein</fullName>
    </recommendedName>
</protein>
<dbReference type="CDD" id="cd06171">
    <property type="entry name" value="Sigma70_r4"/>
    <property type="match status" value="1"/>
</dbReference>
<accession>A0A0C1L9M3</accession>
<organism evidence="6 7">
    <name type="scientific">Flavihumibacter solisilvae</name>
    <dbReference type="NCBI Taxonomy" id="1349421"/>
    <lineage>
        <taxon>Bacteria</taxon>
        <taxon>Pseudomonadati</taxon>
        <taxon>Bacteroidota</taxon>
        <taxon>Chitinophagia</taxon>
        <taxon>Chitinophagales</taxon>
        <taxon>Chitinophagaceae</taxon>
        <taxon>Flavihumibacter</taxon>
    </lineage>
</organism>
<dbReference type="Gene3D" id="1.10.10.10">
    <property type="entry name" value="Winged helix-like DNA-binding domain superfamily/Winged helix DNA-binding domain"/>
    <property type="match status" value="1"/>
</dbReference>
<keyword evidence="7" id="KW-1185">Reference proteome</keyword>
<dbReference type="InterPro" id="IPR007630">
    <property type="entry name" value="RNA_pol_sigma70_r4"/>
</dbReference>
<dbReference type="Gene3D" id="1.10.1740.10">
    <property type="match status" value="1"/>
</dbReference>
<proteinExistence type="inferred from homology"/>
<reference evidence="6 7" key="1">
    <citation type="submission" date="2014-11" db="EMBL/GenBank/DDBJ databases">
        <title>Genome sequence of Flavihumibacter solisilvae 3-3.</title>
        <authorList>
            <person name="Zhou G."/>
            <person name="Li M."/>
            <person name="Wang G."/>
        </authorList>
    </citation>
    <scope>NUCLEOTIDE SEQUENCE [LARGE SCALE GENOMIC DNA]</scope>
    <source>
        <strain evidence="6 7">3-3</strain>
    </source>
</reference>
<sequence length="205" mass="24263">MSEQTQITDQNEYQDCWQAVRHNNENGLYRLYHAEYDRFYRFGILSAKDPVLVKSAINSTFVNLWAKRHTLPDVENVRGYLFIWFKRQLFQDIRQQASSNSRISSTEPTATLLTESSYEDALVNHELDELRRALIRKAMSCLTERQRSFIQLRFFEELSFEEIAEQSNTSIRTVYNTIHTAINRLRQELGDTPLLVAWLAMMQNW</sequence>
<dbReference type="GO" id="GO:0016987">
    <property type="term" value="F:sigma factor activity"/>
    <property type="evidence" value="ECO:0007669"/>
    <property type="project" value="UniProtKB-KW"/>
</dbReference>
<dbReference type="InterPro" id="IPR036388">
    <property type="entry name" value="WH-like_DNA-bd_sf"/>
</dbReference>
<dbReference type="STRING" id="1349421.OI18_00105"/>
<dbReference type="PANTHER" id="PTHR43133:SF46">
    <property type="entry name" value="RNA POLYMERASE SIGMA-70 FACTOR ECF SUBFAMILY"/>
    <property type="match status" value="1"/>
</dbReference>
<evidence type="ECO:0000313" key="6">
    <source>
        <dbReference type="EMBL" id="KIC96216.1"/>
    </source>
</evidence>
<comment type="similarity">
    <text evidence="1">Belongs to the sigma-70 factor family. ECF subfamily.</text>
</comment>
<dbReference type="SUPFAM" id="SSF88946">
    <property type="entry name" value="Sigma2 domain of RNA polymerase sigma factors"/>
    <property type="match status" value="1"/>
</dbReference>
<evidence type="ECO:0000259" key="5">
    <source>
        <dbReference type="Pfam" id="PF04545"/>
    </source>
</evidence>
<dbReference type="InterPro" id="IPR013325">
    <property type="entry name" value="RNA_pol_sigma_r2"/>
</dbReference>
<keyword evidence="3" id="KW-0731">Sigma factor</keyword>
<comment type="caution">
    <text evidence="6">The sequence shown here is derived from an EMBL/GenBank/DDBJ whole genome shotgun (WGS) entry which is preliminary data.</text>
</comment>
<dbReference type="GO" id="GO:0006352">
    <property type="term" value="P:DNA-templated transcription initiation"/>
    <property type="evidence" value="ECO:0007669"/>
    <property type="project" value="InterPro"/>
</dbReference>
<dbReference type="Proteomes" id="UP000031408">
    <property type="component" value="Unassembled WGS sequence"/>
</dbReference>
<dbReference type="InterPro" id="IPR013324">
    <property type="entry name" value="RNA_pol_sigma_r3/r4-like"/>
</dbReference>
<evidence type="ECO:0000256" key="4">
    <source>
        <dbReference type="ARBA" id="ARBA00023163"/>
    </source>
</evidence>
<dbReference type="PANTHER" id="PTHR43133">
    <property type="entry name" value="RNA POLYMERASE ECF-TYPE SIGMA FACTO"/>
    <property type="match status" value="1"/>
</dbReference>
<evidence type="ECO:0000256" key="3">
    <source>
        <dbReference type="ARBA" id="ARBA00023082"/>
    </source>
</evidence>
<dbReference type="AlphaFoldDB" id="A0A0C1L9M3"/>
<keyword evidence="4" id="KW-0804">Transcription</keyword>
<dbReference type="InterPro" id="IPR039425">
    <property type="entry name" value="RNA_pol_sigma-70-like"/>
</dbReference>
<dbReference type="InterPro" id="IPR014284">
    <property type="entry name" value="RNA_pol_sigma-70_dom"/>
</dbReference>
<gene>
    <name evidence="6" type="ORF">OI18_00105</name>
</gene>
<evidence type="ECO:0000256" key="2">
    <source>
        <dbReference type="ARBA" id="ARBA00023015"/>
    </source>
</evidence>
<dbReference type="NCBIfam" id="TIGR02937">
    <property type="entry name" value="sigma70-ECF"/>
    <property type="match status" value="1"/>
</dbReference>
<name>A0A0C1L9M3_9BACT</name>
<dbReference type="Pfam" id="PF04545">
    <property type="entry name" value="Sigma70_r4"/>
    <property type="match status" value="1"/>
</dbReference>
<evidence type="ECO:0000313" key="7">
    <source>
        <dbReference type="Proteomes" id="UP000031408"/>
    </source>
</evidence>